<comment type="catalytic activity">
    <reaction evidence="6 8">
        <text>a 2'-deoxyadenosine in DNA + S-adenosyl-L-methionine = an N(6)-methyl-2'-deoxyadenosine in DNA + S-adenosyl-L-homocysteine + H(+)</text>
        <dbReference type="Rhea" id="RHEA:15197"/>
        <dbReference type="Rhea" id="RHEA-COMP:12418"/>
        <dbReference type="Rhea" id="RHEA-COMP:12419"/>
        <dbReference type="ChEBI" id="CHEBI:15378"/>
        <dbReference type="ChEBI" id="CHEBI:57856"/>
        <dbReference type="ChEBI" id="CHEBI:59789"/>
        <dbReference type="ChEBI" id="CHEBI:90615"/>
        <dbReference type="ChEBI" id="CHEBI:90616"/>
        <dbReference type="EC" id="2.1.1.72"/>
    </reaction>
</comment>
<accession>A0A8J3M7S0</accession>
<dbReference type="Proteomes" id="UP000626220">
    <property type="component" value="Unassembled WGS sequence"/>
</dbReference>
<dbReference type="Gene3D" id="3.40.50.150">
    <property type="entry name" value="Vaccinia Virus protein VP39"/>
    <property type="match status" value="1"/>
</dbReference>
<dbReference type="NCBIfam" id="TIGR00571">
    <property type="entry name" value="dam"/>
    <property type="match status" value="1"/>
</dbReference>
<evidence type="ECO:0000256" key="3">
    <source>
        <dbReference type="ARBA" id="ARBA00022603"/>
    </source>
</evidence>
<dbReference type="AlphaFoldDB" id="A0A8J3M7S0"/>
<evidence type="ECO:0000256" key="4">
    <source>
        <dbReference type="ARBA" id="ARBA00022679"/>
    </source>
</evidence>
<dbReference type="PIRSF" id="PIRSF000398">
    <property type="entry name" value="M_m6A_EcoRV"/>
    <property type="match status" value="1"/>
</dbReference>
<comment type="caution">
    <text evidence="9">The sequence shown here is derived from an EMBL/GenBank/DDBJ whole genome shotgun (WGS) entry which is preliminary data.</text>
</comment>
<dbReference type="InterPro" id="IPR012263">
    <property type="entry name" value="M_m6A_EcoRV"/>
</dbReference>
<evidence type="ECO:0000313" key="9">
    <source>
        <dbReference type="EMBL" id="GHF48133.1"/>
    </source>
</evidence>
<dbReference type="Pfam" id="PF02086">
    <property type="entry name" value="MethyltransfD12"/>
    <property type="match status" value="1"/>
</dbReference>
<dbReference type="PANTHER" id="PTHR30481">
    <property type="entry name" value="DNA ADENINE METHYLASE"/>
    <property type="match status" value="1"/>
</dbReference>
<dbReference type="GO" id="GO:0006298">
    <property type="term" value="P:mismatch repair"/>
    <property type="evidence" value="ECO:0007669"/>
    <property type="project" value="TreeGrafter"/>
</dbReference>
<dbReference type="InterPro" id="IPR012327">
    <property type="entry name" value="MeTrfase_D12"/>
</dbReference>
<evidence type="ECO:0000256" key="5">
    <source>
        <dbReference type="ARBA" id="ARBA00022691"/>
    </source>
</evidence>
<dbReference type="EC" id="2.1.1.72" evidence="2 8"/>
<protein>
    <recommendedName>
        <fullName evidence="2 8">Site-specific DNA-methyltransferase (adenine-specific)</fullName>
        <ecNumber evidence="2 8">2.1.1.72</ecNumber>
    </recommendedName>
</protein>
<evidence type="ECO:0000256" key="1">
    <source>
        <dbReference type="ARBA" id="ARBA00006594"/>
    </source>
</evidence>
<sequence length="295" mass="33058">MQYALPREDEAAARAPVAPYKTQLLKWVGTKQKFAHEIIAHLPARFGTYHEPFIGAGGVIATLAPERALGSDIFAPLVEIWQTLSADPERLKRWYAERWALYHAGDRVEQYEKIKAAYNAGPNGADLLFLCRACYGGVVRFRKSDGHMSTPCGPHAPIRPEAFARRVDQWAQRLKGARFERLDYREAMARARPGDVVYCDPPYAFSQTILYGAQGFSLAELFEAIADCKARGVAVALSIDGTKKSGQLYCDIALPEGLFERELLVNVGRSMLRRFQMGGQTLEAEEVRDRLLLTY</sequence>
<dbReference type="InterPro" id="IPR023095">
    <property type="entry name" value="Ade_MeTrfase_dom_2"/>
</dbReference>
<dbReference type="Gene3D" id="1.10.1020.10">
    <property type="entry name" value="Adenine-specific Methyltransferase, Domain 2"/>
    <property type="match status" value="1"/>
</dbReference>
<gene>
    <name evidence="9" type="primary">dam</name>
    <name evidence="9" type="ORF">GCM10017056_19580</name>
</gene>
<dbReference type="EMBL" id="BNCJ01000004">
    <property type="protein sequence ID" value="GHF48133.1"/>
    <property type="molecule type" value="Genomic_DNA"/>
</dbReference>
<dbReference type="PANTHER" id="PTHR30481:SF3">
    <property type="entry name" value="DNA ADENINE METHYLASE"/>
    <property type="match status" value="1"/>
</dbReference>
<reference evidence="9" key="1">
    <citation type="journal article" date="2014" name="Int. J. Syst. Evol. Microbiol.">
        <title>Complete genome sequence of Corynebacterium casei LMG S-19264T (=DSM 44701T), isolated from a smear-ripened cheese.</title>
        <authorList>
            <consortium name="US DOE Joint Genome Institute (JGI-PGF)"/>
            <person name="Walter F."/>
            <person name="Albersmeier A."/>
            <person name="Kalinowski J."/>
            <person name="Ruckert C."/>
        </authorList>
    </citation>
    <scope>NUCLEOTIDE SEQUENCE</scope>
    <source>
        <strain evidence="9">KCTC 42650</strain>
    </source>
</reference>
<name>A0A8J3M7S0_9RHOB</name>
<proteinExistence type="inferred from homology"/>
<evidence type="ECO:0000313" key="10">
    <source>
        <dbReference type="Proteomes" id="UP000626220"/>
    </source>
</evidence>
<feature type="binding site" evidence="7">
    <location>
        <position position="72"/>
    </location>
    <ligand>
        <name>S-adenosyl-L-methionine</name>
        <dbReference type="ChEBI" id="CHEBI:59789"/>
    </ligand>
</feature>
<dbReference type="GO" id="GO:1904047">
    <property type="term" value="F:S-adenosyl-L-methionine binding"/>
    <property type="evidence" value="ECO:0007669"/>
    <property type="project" value="TreeGrafter"/>
</dbReference>
<dbReference type="GO" id="GO:0009007">
    <property type="term" value="F:site-specific DNA-methyltransferase (adenine-specific) activity"/>
    <property type="evidence" value="ECO:0007669"/>
    <property type="project" value="UniProtKB-UniRule"/>
</dbReference>
<dbReference type="GO" id="GO:0043565">
    <property type="term" value="F:sequence-specific DNA binding"/>
    <property type="evidence" value="ECO:0007669"/>
    <property type="project" value="TreeGrafter"/>
</dbReference>
<dbReference type="InterPro" id="IPR002052">
    <property type="entry name" value="DNA_methylase_N6_adenine_CS"/>
</dbReference>
<evidence type="ECO:0000256" key="6">
    <source>
        <dbReference type="ARBA" id="ARBA00047942"/>
    </source>
</evidence>
<keyword evidence="4 8" id="KW-0808">Transferase</keyword>
<organism evidence="9 10">
    <name type="scientific">Seohaeicola zhoushanensis</name>
    <dbReference type="NCBI Taxonomy" id="1569283"/>
    <lineage>
        <taxon>Bacteria</taxon>
        <taxon>Pseudomonadati</taxon>
        <taxon>Pseudomonadota</taxon>
        <taxon>Alphaproteobacteria</taxon>
        <taxon>Rhodobacterales</taxon>
        <taxon>Roseobacteraceae</taxon>
        <taxon>Seohaeicola</taxon>
    </lineage>
</organism>
<evidence type="ECO:0000256" key="8">
    <source>
        <dbReference type="RuleBase" id="RU361257"/>
    </source>
</evidence>
<evidence type="ECO:0000256" key="7">
    <source>
        <dbReference type="PIRSR" id="PIRSR000398-1"/>
    </source>
</evidence>
<dbReference type="RefSeq" id="WP_189679899.1">
    <property type="nucleotide sequence ID" value="NZ_BNCJ01000004.1"/>
</dbReference>
<evidence type="ECO:0000256" key="2">
    <source>
        <dbReference type="ARBA" id="ARBA00011900"/>
    </source>
</evidence>
<feature type="binding site" evidence="7">
    <location>
        <position position="31"/>
    </location>
    <ligand>
        <name>S-adenosyl-L-methionine</name>
        <dbReference type="ChEBI" id="CHEBI:59789"/>
    </ligand>
</feature>
<dbReference type="InterPro" id="IPR029063">
    <property type="entry name" value="SAM-dependent_MTases_sf"/>
</dbReference>
<dbReference type="PROSITE" id="PS00092">
    <property type="entry name" value="N6_MTASE"/>
    <property type="match status" value="1"/>
</dbReference>
<dbReference type="PRINTS" id="PR00505">
    <property type="entry name" value="D12N6MTFRASE"/>
</dbReference>
<reference evidence="9" key="2">
    <citation type="submission" date="2020-09" db="EMBL/GenBank/DDBJ databases">
        <authorList>
            <person name="Sun Q."/>
            <person name="Kim S."/>
        </authorList>
    </citation>
    <scope>NUCLEOTIDE SEQUENCE</scope>
    <source>
        <strain evidence="9">KCTC 42650</strain>
    </source>
</reference>
<dbReference type="SUPFAM" id="SSF53335">
    <property type="entry name" value="S-adenosyl-L-methionine-dependent methyltransferases"/>
    <property type="match status" value="1"/>
</dbReference>
<keyword evidence="10" id="KW-1185">Reference proteome</keyword>
<keyword evidence="3 8" id="KW-0489">Methyltransferase</keyword>
<feature type="binding site" evidence="7">
    <location>
        <position position="27"/>
    </location>
    <ligand>
        <name>S-adenosyl-L-methionine</name>
        <dbReference type="ChEBI" id="CHEBI:59789"/>
    </ligand>
</feature>
<feature type="binding site" evidence="7">
    <location>
        <position position="200"/>
    </location>
    <ligand>
        <name>S-adenosyl-L-methionine</name>
        <dbReference type="ChEBI" id="CHEBI:59789"/>
    </ligand>
</feature>
<dbReference type="GO" id="GO:0009307">
    <property type="term" value="P:DNA restriction-modification system"/>
    <property type="evidence" value="ECO:0007669"/>
    <property type="project" value="InterPro"/>
</dbReference>
<keyword evidence="5 8" id="KW-0949">S-adenosyl-L-methionine</keyword>
<dbReference type="GO" id="GO:0032259">
    <property type="term" value="P:methylation"/>
    <property type="evidence" value="ECO:0007669"/>
    <property type="project" value="UniProtKB-KW"/>
</dbReference>
<comment type="similarity">
    <text evidence="1 8">Belongs to the N(4)/N(6)-methyltransferase family.</text>
</comment>